<organism evidence="7 8">
    <name type="scientific">Cannabis sativa</name>
    <name type="common">Hemp</name>
    <name type="synonym">Marijuana</name>
    <dbReference type="NCBI Taxonomy" id="3483"/>
    <lineage>
        <taxon>Eukaryota</taxon>
        <taxon>Viridiplantae</taxon>
        <taxon>Streptophyta</taxon>
        <taxon>Embryophyta</taxon>
        <taxon>Tracheophyta</taxon>
        <taxon>Spermatophyta</taxon>
        <taxon>Magnoliopsida</taxon>
        <taxon>eudicotyledons</taxon>
        <taxon>Gunneridae</taxon>
        <taxon>Pentapetalae</taxon>
        <taxon>rosids</taxon>
        <taxon>fabids</taxon>
        <taxon>Rosales</taxon>
        <taxon>Cannabaceae</taxon>
        <taxon>Cannabis</taxon>
    </lineage>
</organism>
<keyword evidence="3" id="KW-0238">DNA-binding</keyword>
<feature type="region of interest" description="Disordered" evidence="6">
    <location>
        <begin position="148"/>
        <end position="185"/>
    </location>
</feature>
<feature type="compositionally biased region" description="Polar residues" evidence="6">
    <location>
        <begin position="59"/>
        <end position="70"/>
    </location>
</feature>
<evidence type="ECO:0000256" key="3">
    <source>
        <dbReference type="ARBA" id="ARBA00023125"/>
    </source>
</evidence>
<protein>
    <recommendedName>
        <fullName evidence="9">B3 domain-containing protein</fullName>
    </recommendedName>
</protein>
<reference evidence="7 8" key="1">
    <citation type="journal article" date="2020" name="bioRxiv">
        <title>Sequence and annotation of 42 cannabis genomes reveals extensive copy number variation in cannabinoid synthesis and pathogen resistance genes.</title>
        <authorList>
            <person name="Mckernan K.J."/>
            <person name="Helbert Y."/>
            <person name="Kane L.T."/>
            <person name="Ebling H."/>
            <person name="Zhang L."/>
            <person name="Liu B."/>
            <person name="Eaton Z."/>
            <person name="Mclaughlin S."/>
            <person name="Kingan S."/>
            <person name="Baybayan P."/>
            <person name="Concepcion G."/>
            <person name="Jordan M."/>
            <person name="Riva A."/>
            <person name="Barbazuk W."/>
            <person name="Harkins T."/>
        </authorList>
    </citation>
    <scope>NUCLEOTIDE SEQUENCE [LARGE SCALE GENOMIC DNA]</scope>
    <source>
        <strain evidence="8">cv. Jamaican Lion 4</strain>
        <tissue evidence="7">Leaf</tissue>
    </source>
</reference>
<accession>A0A7J6F004</accession>
<proteinExistence type="predicted"/>
<feature type="compositionally biased region" description="Basic residues" evidence="6">
    <location>
        <begin position="150"/>
        <end position="161"/>
    </location>
</feature>
<evidence type="ECO:0000256" key="5">
    <source>
        <dbReference type="ARBA" id="ARBA00023242"/>
    </source>
</evidence>
<dbReference type="GO" id="GO:0005634">
    <property type="term" value="C:nucleus"/>
    <property type="evidence" value="ECO:0007669"/>
    <property type="project" value="UniProtKB-SubCell"/>
</dbReference>
<keyword evidence="5" id="KW-0539">Nucleus</keyword>
<feature type="compositionally biased region" description="Low complexity" evidence="6">
    <location>
        <begin position="96"/>
        <end position="108"/>
    </location>
</feature>
<comment type="subcellular location">
    <subcellularLocation>
        <location evidence="1">Nucleus</location>
    </subcellularLocation>
</comment>
<dbReference type="EMBL" id="JAATIP010000177">
    <property type="protein sequence ID" value="KAF4363230.1"/>
    <property type="molecule type" value="Genomic_DNA"/>
</dbReference>
<dbReference type="Pfam" id="PF03754">
    <property type="entry name" value="At2g31720-like"/>
    <property type="match status" value="1"/>
</dbReference>
<dbReference type="InterPro" id="IPR015300">
    <property type="entry name" value="DNA-bd_pseudobarrel_sf"/>
</dbReference>
<dbReference type="PANTHER" id="PTHR31541">
    <property type="entry name" value="B3 DOMAIN PLANT PROTEIN-RELATED"/>
    <property type="match status" value="1"/>
</dbReference>
<dbReference type="AlphaFoldDB" id="A0A7J6F004"/>
<evidence type="ECO:0000313" key="7">
    <source>
        <dbReference type="EMBL" id="KAF4363230.1"/>
    </source>
</evidence>
<evidence type="ECO:0000256" key="6">
    <source>
        <dbReference type="SAM" id="MobiDB-lite"/>
    </source>
</evidence>
<feature type="region of interest" description="Disordered" evidence="6">
    <location>
        <begin position="50"/>
        <end position="135"/>
    </location>
</feature>
<keyword evidence="2" id="KW-0805">Transcription regulation</keyword>
<dbReference type="Proteomes" id="UP000525078">
    <property type="component" value="Unassembled WGS sequence"/>
</dbReference>
<dbReference type="InterPro" id="IPR005508">
    <property type="entry name" value="At2g31720-like"/>
</dbReference>
<evidence type="ECO:0000313" key="8">
    <source>
        <dbReference type="Proteomes" id="UP000525078"/>
    </source>
</evidence>
<gene>
    <name evidence="7" type="ORF">F8388_020800</name>
</gene>
<dbReference type="PANTHER" id="PTHR31541:SF25">
    <property type="entry name" value="GAMMA-GLIADIN B"/>
    <property type="match status" value="1"/>
</dbReference>
<keyword evidence="4" id="KW-0804">Transcription</keyword>
<dbReference type="Gene3D" id="2.40.330.10">
    <property type="entry name" value="DNA-binding pseudobarrel domain"/>
    <property type="match status" value="1"/>
</dbReference>
<evidence type="ECO:0000256" key="2">
    <source>
        <dbReference type="ARBA" id="ARBA00023015"/>
    </source>
</evidence>
<comment type="caution">
    <text evidence="7">The sequence shown here is derived from an EMBL/GenBank/DDBJ whole genome shotgun (WGS) entry which is preliminary data.</text>
</comment>
<evidence type="ECO:0000256" key="1">
    <source>
        <dbReference type="ARBA" id="ARBA00004123"/>
    </source>
</evidence>
<feature type="compositionally biased region" description="Basic and acidic residues" evidence="6">
    <location>
        <begin position="71"/>
        <end position="82"/>
    </location>
</feature>
<dbReference type="GO" id="GO:0003677">
    <property type="term" value="F:DNA binding"/>
    <property type="evidence" value="ECO:0007669"/>
    <property type="project" value="UniProtKB-KW"/>
</dbReference>
<name>A0A7J6F004_CANSA</name>
<sequence>MGNERRMIEALALVCSLHVEILSGNDRHHSLDDLLKEKLRNIDIMKELEEDTPKRRRTASTSGQYYSHSTSSEETKRSKDFMIFKSGIPKRRRTASTHSTSSSSSSSSEETKRSNDIMILESAIPKRRRTSDDHHDDVVLRVVPEETKVTRRNKSNNKRKRIRDDRDTSNTSKGGVIHGPNPPPPISEELAQVIRGMTTGDQLNLKLVIQRKLFQTDTLSRQNRLQMPRNQISSDDFLNHDEKKKLDQNEGIQVRFIQPNLEEENGLVFKRWKYKNVNCAGYVFNKNWHKGVVQKNGLECGQLVQGQGWKPLFCHGQSRLIIFGINWSNFLVGLIIESQGFGSHDVIILTISRGTLLRIFHELCKANEYSNALIIRARYILLSEVLCHA</sequence>
<evidence type="ECO:0008006" key="9">
    <source>
        <dbReference type="Google" id="ProtNLM"/>
    </source>
</evidence>
<evidence type="ECO:0000256" key="4">
    <source>
        <dbReference type="ARBA" id="ARBA00023163"/>
    </source>
</evidence>